<evidence type="ECO:0000313" key="3">
    <source>
        <dbReference type="Proteomes" id="UP001583193"/>
    </source>
</evidence>
<organism evidence="2 3">
    <name type="scientific">Paecilomyces lecythidis</name>
    <dbReference type="NCBI Taxonomy" id="3004212"/>
    <lineage>
        <taxon>Eukaryota</taxon>
        <taxon>Fungi</taxon>
        <taxon>Dikarya</taxon>
        <taxon>Ascomycota</taxon>
        <taxon>Pezizomycotina</taxon>
        <taxon>Eurotiomycetes</taxon>
        <taxon>Eurotiomycetidae</taxon>
        <taxon>Eurotiales</taxon>
        <taxon>Thermoascaceae</taxon>
        <taxon>Paecilomyces</taxon>
    </lineage>
</organism>
<gene>
    <name evidence="2" type="ORF">Plec18167_002480</name>
</gene>
<dbReference type="Proteomes" id="UP001583193">
    <property type="component" value="Unassembled WGS sequence"/>
</dbReference>
<comment type="caution">
    <text evidence="2">The sequence shown here is derived from an EMBL/GenBank/DDBJ whole genome shotgun (WGS) entry which is preliminary data.</text>
</comment>
<proteinExistence type="predicted"/>
<keyword evidence="1" id="KW-0472">Membrane</keyword>
<evidence type="ECO:0000256" key="1">
    <source>
        <dbReference type="SAM" id="Phobius"/>
    </source>
</evidence>
<keyword evidence="3" id="KW-1185">Reference proteome</keyword>
<dbReference type="EMBL" id="JAVDPF010000005">
    <property type="protein sequence ID" value="KAL1883476.1"/>
    <property type="molecule type" value="Genomic_DNA"/>
</dbReference>
<keyword evidence="1" id="KW-0812">Transmembrane</keyword>
<evidence type="ECO:0000313" key="2">
    <source>
        <dbReference type="EMBL" id="KAL1883476.1"/>
    </source>
</evidence>
<keyword evidence="1" id="KW-1133">Transmembrane helix</keyword>
<feature type="transmembrane region" description="Helical" evidence="1">
    <location>
        <begin position="18"/>
        <end position="36"/>
    </location>
</feature>
<reference evidence="2 3" key="1">
    <citation type="journal article" date="2024" name="IMA Fungus">
        <title>IMA Genome - F19 : A genome assembly and annotation guide to empower mycologists, including annotated draft genome sequences of Ceratocystis pirilliformis, Diaporthe australafricana, Fusarium ophioides, Paecilomyces lecythidis, and Sporothrix stenoceras.</title>
        <authorList>
            <person name="Aylward J."/>
            <person name="Wilson A.M."/>
            <person name="Visagie C.M."/>
            <person name="Spraker J."/>
            <person name="Barnes I."/>
            <person name="Buitendag C."/>
            <person name="Ceriani C."/>
            <person name="Del Mar Angel L."/>
            <person name="du Plessis D."/>
            <person name="Fuchs T."/>
            <person name="Gasser K."/>
            <person name="Kramer D."/>
            <person name="Li W."/>
            <person name="Munsamy K."/>
            <person name="Piso A."/>
            <person name="Price J.L."/>
            <person name="Sonnekus B."/>
            <person name="Thomas C."/>
            <person name="van der Nest A."/>
            <person name="van Dijk A."/>
            <person name="van Heerden A."/>
            <person name="van Vuuren N."/>
            <person name="Yilmaz N."/>
            <person name="Duong T.A."/>
            <person name="van der Merwe N.A."/>
            <person name="Wingfield M.J."/>
            <person name="Wingfield B.D."/>
        </authorList>
    </citation>
    <scope>NUCLEOTIDE SEQUENCE [LARGE SCALE GENOMIC DNA]</scope>
    <source>
        <strain evidence="2 3">CMW 18167</strain>
    </source>
</reference>
<protein>
    <submittedName>
        <fullName evidence="2">Uncharacterized protein</fullName>
    </submittedName>
</protein>
<accession>A0ABR3Y5A9</accession>
<sequence>MVKVKHYGDSPSYSKNRIVIFYAITAVLTLFCNILSDPLDPDNDQDIDLLQNVPSLIRKIPIRKFTFGEVIHLKFLDGFTAELAGICASAMSKAQQNAKHPGV</sequence>
<name>A0ABR3Y5A9_9EURO</name>